<protein>
    <submittedName>
        <fullName evidence="1">Uncharacterized protein</fullName>
    </submittedName>
</protein>
<dbReference type="AlphaFoldDB" id="A0A645EI87"/>
<accession>A0A645EI87</accession>
<evidence type="ECO:0000313" key="1">
    <source>
        <dbReference type="EMBL" id="MPN01166.1"/>
    </source>
</evidence>
<gene>
    <name evidence="1" type="ORF">SDC9_148372</name>
</gene>
<name>A0A645EI87_9ZZZZ</name>
<comment type="caution">
    <text evidence="1">The sequence shown here is derived from an EMBL/GenBank/DDBJ whole genome shotgun (WGS) entry which is preliminary data.</text>
</comment>
<reference evidence="1" key="1">
    <citation type="submission" date="2019-08" db="EMBL/GenBank/DDBJ databases">
        <authorList>
            <person name="Kucharzyk K."/>
            <person name="Murdoch R.W."/>
            <person name="Higgins S."/>
            <person name="Loffler F."/>
        </authorList>
    </citation>
    <scope>NUCLEOTIDE SEQUENCE</scope>
</reference>
<proteinExistence type="predicted"/>
<sequence length="59" mass="6967">MDETFTNIFSMIDEEIVDHEEFIERENEKDFPLTETIVYHSAYVQGLTNAKEIIESQII</sequence>
<dbReference type="EMBL" id="VSSQ01047188">
    <property type="protein sequence ID" value="MPN01166.1"/>
    <property type="molecule type" value="Genomic_DNA"/>
</dbReference>
<organism evidence="1">
    <name type="scientific">bioreactor metagenome</name>
    <dbReference type="NCBI Taxonomy" id="1076179"/>
    <lineage>
        <taxon>unclassified sequences</taxon>
        <taxon>metagenomes</taxon>
        <taxon>ecological metagenomes</taxon>
    </lineage>
</organism>